<evidence type="ECO:0000256" key="4">
    <source>
        <dbReference type="ARBA" id="ARBA00022552"/>
    </source>
</evidence>
<dbReference type="Gene3D" id="3.30.420.10">
    <property type="entry name" value="Ribonuclease H-like superfamily/Ribonuclease H"/>
    <property type="match status" value="1"/>
</dbReference>
<dbReference type="Pfam" id="PF00929">
    <property type="entry name" value="RNase_T"/>
    <property type="match status" value="1"/>
</dbReference>
<evidence type="ECO:0000313" key="12">
    <source>
        <dbReference type="EMBL" id="TFJ84509.1"/>
    </source>
</evidence>
<dbReference type="GO" id="GO:0008408">
    <property type="term" value="F:3'-5' exonuclease activity"/>
    <property type="evidence" value="ECO:0007669"/>
    <property type="project" value="InterPro"/>
</dbReference>
<evidence type="ECO:0000256" key="3">
    <source>
        <dbReference type="ARBA" id="ARBA00016937"/>
    </source>
</evidence>
<evidence type="ECO:0000256" key="9">
    <source>
        <dbReference type="ARBA" id="ARBA00025599"/>
    </source>
</evidence>
<evidence type="ECO:0000259" key="11">
    <source>
        <dbReference type="SMART" id="SM00479"/>
    </source>
</evidence>
<reference evidence="12 13" key="1">
    <citation type="submission" date="2019-01" db="EMBL/GenBank/DDBJ databases">
        <title>Nuclear Genome Assembly of the Microalgal Biofuel strain Nannochloropsis salina CCMP1776.</title>
        <authorList>
            <person name="Hovde B."/>
        </authorList>
    </citation>
    <scope>NUCLEOTIDE SEQUENCE [LARGE SCALE GENOMIC DNA]</scope>
    <source>
        <strain evidence="12 13">CCMP1776</strain>
    </source>
</reference>
<comment type="similarity">
    <text evidence="2">Belongs to the REXO4 family.</text>
</comment>
<dbReference type="SUPFAM" id="SSF53098">
    <property type="entry name" value="Ribonuclease H-like"/>
    <property type="match status" value="1"/>
</dbReference>
<protein>
    <recommendedName>
        <fullName evidence="3">RNA exonuclease 4</fullName>
    </recommendedName>
</protein>
<evidence type="ECO:0000256" key="5">
    <source>
        <dbReference type="ARBA" id="ARBA00022722"/>
    </source>
</evidence>
<feature type="domain" description="Exonuclease" evidence="11">
    <location>
        <begin position="101"/>
        <end position="267"/>
    </location>
</feature>
<evidence type="ECO:0000313" key="13">
    <source>
        <dbReference type="Proteomes" id="UP000355283"/>
    </source>
</evidence>
<dbReference type="InterPro" id="IPR012337">
    <property type="entry name" value="RNaseH-like_sf"/>
</dbReference>
<dbReference type="InterPro" id="IPR013520">
    <property type="entry name" value="Ribonucl_H"/>
</dbReference>
<dbReference type="GO" id="GO:0006364">
    <property type="term" value="P:rRNA processing"/>
    <property type="evidence" value="ECO:0007669"/>
    <property type="project" value="UniProtKB-KW"/>
</dbReference>
<dbReference type="GO" id="GO:0003676">
    <property type="term" value="F:nucleic acid binding"/>
    <property type="evidence" value="ECO:0007669"/>
    <property type="project" value="InterPro"/>
</dbReference>
<keyword evidence="13" id="KW-1185">Reference proteome</keyword>
<evidence type="ECO:0000256" key="7">
    <source>
        <dbReference type="ARBA" id="ARBA00022839"/>
    </source>
</evidence>
<comment type="subcellular location">
    <subcellularLocation>
        <location evidence="1">Nucleus</location>
    </subcellularLocation>
</comment>
<dbReference type="PANTHER" id="PTHR12801">
    <property type="entry name" value="RNA EXONUCLEASE REXO1 / RECO3 FAMILY MEMBER-RELATED"/>
    <property type="match status" value="1"/>
</dbReference>
<proteinExistence type="inferred from homology"/>
<comment type="caution">
    <text evidence="12">The sequence shown here is derived from an EMBL/GenBank/DDBJ whole genome shotgun (WGS) entry which is preliminary data.</text>
</comment>
<evidence type="ECO:0000256" key="2">
    <source>
        <dbReference type="ARBA" id="ARBA00010489"/>
    </source>
</evidence>
<sequence>MSNWERLQIKISKAEEERVKKKAAASNVGAGTSQKPSVSDLSQGKPTQIARSAPVHKRKRREISEAVQEAERAREAGKEKEHRLRSLTLSADDMTVTEKSLYVGLDCEMVGVGDGGKRSALARVTLVDFDGRVIYDEHVRPRERITDFRTWVSGVKAKHLKAALSLKECILQIADLVKGKIIVGHALKNDLQVLMLQHPVAMVRDTARYRAYMRSHGKEGGKLRPRRLKDLALDFLGMEIQEGKHDSADDARAAMLLYRAQRTEWEKELRKTHLHRYTKANGKKKRNLRDGVQAP</sequence>
<keyword evidence="5" id="KW-0540">Nuclease</keyword>
<dbReference type="PANTHER" id="PTHR12801:SF45">
    <property type="entry name" value="RNA EXONUCLEASE 4"/>
    <property type="match status" value="1"/>
</dbReference>
<evidence type="ECO:0000256" key="10">
    <source>
        <dbReference type="SAM" id="MobiDB-lite"/>
    </source>
</evidence>
<dbReference type="InterPro" id="IPR037431">
    <property type="entry name" value="REX4_DEDDh_dom"/>
</dbReference>
<organism evidence="12 13">
    <name type="scientific">Nannochloropsis salina CCMP1776</name>
    <dbReference type="NCBI Taxonomy" id="1027361"/>
    <lineage>
        <taxon>Eukaryota</taxon>
        <taxon>Sar</taxon>
        <taxon>Stramenopiles</taxon>
        <taxon>Ochrophyta</taxon>
        <taxon>Eustigmatophyceae</taxon>
        <taxon>Eustigmatales</taxon>
        <taxon>Monodopsidaceae</taxon>
        <taxon>Microchloropsis</taxon>
        <taxon>Microchloropsis salina</taxon>
    </lineage>
</organism>
<keyword evidence="6" id="KW-0378">Hydrolase</keyword>
<comment type="function">
    <text evidence="9">Exoribonuclease involved in ribosome biosynthesis. Involved in the processing of ITS1, the internal transcribed spacer localized between the 18S and 5.8S rRNAs.</text>
</comment>
<dbReference type="FunFam" id="3.30.420.10:FF:000007">
    <property type="entry name" value="Interferon-stimulated exonuclease gene 20"/>
    <property type="match status" value="1"/>
</dbReference>
<dbReference type="CDD" id="cd06144">
    <property type="entry name" value="REX4_like"/>
    <property type="match status" value="1"/>
</dbReference>
<feature type="region of interest" description="Disordered" evidence="10">
    <location>
        <begin position="20"/>
        <end position="61"/>
    </location>
</feature>
<accession>A0A4D9D7F7</accession>
<keyword evidence="4" id="KW-0698">rRNA processing</keyword>
<keyword evidence="7" id="KW-0269">Exonuclease</keyword>
<keyword evidence="8" id="KW-0539">Nucleus</keyword>
<feature type="compositionally biased region" description="Polar residues" evidence="10">
    <location>
        <begin position="29"/>
        <end position="50"/>
    </location>
</feature>
<dbReference type="Proteomes" id="UP000355283">
    <property type="component" value="Unassembled WGS sequence"/>
</dbReference>
<dbReference type="InterPro" id="IPR047021">
    <property type="entry name" value="REXO1/3/4-like"/>
</dbReference>
<name>A0A4D9D7F7_9STRA</name>
<evidence type="ECO:0000256" key="8">
    <source>
        <dbReference type="ARBA" id="ARBA00023242"/>
    </source>
</evidence>
<dbReference type="GO" id="GO:0005634">
    <property type="term" value="C:nucleus"/>
    <property type="evidence" value="ECO:0007669"/>
    <property type="project" value="UniProtKB-SubCell"/>
</dbReference>
<dbReference type="SMART" id="SM00479">
    <property type="entry name" value="EXOIII"/>
    <property type="match status" value="1"/>
</dbReference>
<evidence type="ECO:0000256" key="1">
    <source>
        <dbReference type="ARBA" id="ARBA00004123"/>
    </source>
</evidence>
<dbReference type="InterPro" id="IPR036397">
    <property type="entry name" value="RNaseH_sf"/>
</dbReference>
<dbReference type="EMBL" id="SDOX01000019">
    <property type="protein sequence ID" value="TFJ84509.1"/>
    <property type="molecule type" value="Genomic_DNA"/>
</dbReference>
<gene>
    <name evidence="12" type="ORF">NSK_004494</name>
</gene>
<dbReference type="OrthoDB" id="16516at2759"/>
<evidence type="ECO:0000256" key="6">
    <source>
        <dbReference type="ARBA" id="ARBA00022801"/>
    </source>
</evidence>
<dbReference type="AlphaFoldDB" id="A0A4D9D7F7"/>